<proteinExistence type="predicted"/>
<dbReference type="RefSeq" id="WP_137010811.1">
    <property type="nucleotide sequence ID" value="NZ_QXDA01000004.1"/>
</dbReference>
<organism evidence="1 2">
    <name type="scientific">Ectopseudomonas oleovorans</name>
    <name type="common">Pseudomonas oleovorans</name>
    <dbReference type="NCBI Taxonomy" id="301"/>
    <lineage>
        <taxon>Bacteria</taxon>
        <taxon>Pseudomonadati</taxon>
        <taxon>Pseudomonadota</taxon>
        <taxon>Gammaproteobacteria</taxon>
        <taxon>Pseudomonadales</taxon>
        <taxon>Pseudomonadaceae</taxon>
        <taxon>Ectopseudomonas</taxon>
    </lineage>
</organism>
<dbReference type="EMBL" id="QXDA01000004">
    <property type="protein sequence ID" value="RIA22645.1"/>
    <property type="molecule type" value="Genomic_DNA"/>
</dbReference>
<evidence type="ECO:0000313" key="1">
    <source>
        <dbReference type="EMBL" id="RIA22645.1"/>
    </source>
</evidence>
<name>A0A397MJY9_ECTOL</name>
<reference evidence="1 2" key="1">
    <citation type="submission" date="2018-08" db="EMBL/GenBank/DDBJ databases">
        <title>Genome sequencing of rice bacterial endophytes.</title>
        <authorList>
            <person name="Venturi V."/>
        </authorList>
    </citation>
    <scope>NUCLEOTIDE SEQUENCE [LARGE SCALE GENOMIC DNA]</scope>
    <source>
        <strain evidence="1 2">E1205</strain>
    </source>
</reference>
<dbReference type="Proteomes" id="UP000265836">
    <property type="component" value="Unassembled WGS sequence"/>
</dbReference>
<comment type="caution">
    <text evidence="1">The sequence shown here is derived from an EMBL/GenBank/DDBJ whole genome shotgun (WGS) entry which is preliminary data.</text>
</comment>
<accession>A0A397MJY9</accession>
<gene>
    <name evidence="1" type="ORF">DFO61_3335</name>
</gene>
<protein>
    <submittedName>
        <fullName evidence="1">Uncharacterized protein</fullName>
    </submittedName>
</protein>
<evidence type="ECO:0000313" key="2">
    <source>
        <dbReference type="Proteomes" id="UP000265836"/>
    </source>
</evidence>
<sequence length="73" mass="8053">MSASVHALPSCGHERLFELRRAAQATGCQFSRVKPKFLFATGHVDFLPKEAADRRYIVTEQPPFDPNDGGHAA</sequence>
<dbReference type="AlphaFoldDB" id="A0A397MJY9"/>